<dbReference type="Pfam" id="PF19037">
    <property type="entry name" value="Fuz_longin_2"/>
    <property type="match status" value="1"/>
</dbReference>
<evidence type="ECO:0000259" key="6">
    <source>
        <dbReference type="Pfam" id="PF19036"/>
    </source>
</evidence>
<keyword evidence="4" id="KW-0653">Protein transport</keyword>
<dbReference type="EMBL" id="CAACVR010000045">
    <property type="protein sequence ID" value="VEU23453.1"/>
    <property type="molecule type" value="Genomic_DNA"/>
</dbReference>
<dbReference type="InterPro" id="IPR043972">
    <property type="entry name" value="FUZ/MON1/HPS1_longin_1"/>
</dbReference>
<comment type="similarity">
    <text evidence="2 4">Belongs to the MON1/SAND family.</text>
</comment>
<protein>
    <recommendedName>
        <fullName evidence="3 4">Vacuolar fusion protein MON1</fullName>
    </recommendedName>
</protein>
<keyword evidence="4" id="KW-0967">Endosome</keyword>
<dbReference type="Pfam" id="PF19038">
    <property type="entry name" value="Fuz_longin_3"/>
    <property type="match status" value="1"/>
</dbReference>
<dbReference type="InParanoid" id="A0A448YRB6"/>
<dbReference type="AlphaFoldDB" id="A0A448YRB6"/>
<feature type="region of interest" description="Disordered" evidence="5">
    <location>
        <begin position="47"/>
        <end position="102"/>
    </location>
</feature>
<dbReference type="GO" id="GO:0000329">
    <property type="term" value="C:fungal-type vacuole membrane"/>
    <property type="evidence" value="ECO:0007669"/>
    <property type="project" value="TreeGrafter"/>
</dbReference>
<dbReference type="InterPro" id="IPR043970">
    <property type="entry name" value="FUZ/MON1/HPS1_longin_3"/>
</dbReference>
<keyword evidence="10" id="KW-1185">Reference proteome</keyword>
<dbReference type="OrthoDB" id="272411at2759"/>
<comment type="subcellular location">
    <subcellularLocation>
        <location evidence="4">Endosome</location>
        <location evidence="4">Multivesicular body membrane</location>
        <topology evidence="4">Peripheral membrane protein</topology>
    </subcellularLocation>
    <subcellularLocation>
        <location evidence="1 4">Prevacuolar compartment membrane</location>
        <topology evidence="1 4">Peripheral membrane protein</topology>
    </subcellularLocation>
    <subcellularLocation>
        <location evidence="4">Vacuole membrane</location>
        <topology evidence="4">Peripheral membrane protein</topology>
    </subcellularLocation>
</comment>
<evidence type="ECO:0000256" key="1">
    <source>
        <dbReference type="ARBA" id="ARBA00004380"/>
    </source>
</evidence>
<evidence type="ECO:0000256" key="4">
    <source>
        <dbReference type="RuleBase" id="RU367048"/>
    </source>
</evidence>
<evidence type="ECO:0000259" key="8">
    <source>
        <dbReference type="Pfam" id="PF19038"/>
    </source>
</evidence>
<feature type="domain" description="FUZ/MON1/HPS1 third Longin" evidence="8">
    <location>
        <begin position="528"/>
        <end position="661"/>
    </location>
</feature>
<evidence type="ECO:0000259" key="7">
    <source>
        <dbReference type="Pfam" id="PF19037"/>
    </source>
</evidence>
<evidence type="ECO:0000256" key="2">
    <source>
        <dbReference type="ARBA" id="ARBA00008968"/>
    </source>
</evidence>
<keyword evidence="4" id="KW-0926">Vacuole</keyword>
<dbReference type="GO" id="GO:0035658">
    <property type="term" value="C:Mon1-Ccz1 complex"/>
    <property type="evidence" value="ECO:0007669"/>
    <property type="project" value="TreeGrafter"/>
</dbReference>
<dbReference type="PANTHER" id="PTHR13027:SF7">
    <property type="entry name" value="VACUOLAR FUSION PROTEIN MON1 HOMOLOG"/>
    <property type="match status" value="1"/>
</dbReference>
<dbReference type="InterPro" id="IPR043971">
    <property type="entry name" value="FUZ/MON1/HPS1_longin_2"/>
</dbReference>
<dbReference type="PANTHER" id="PTHR13027">
    <property type="entry name" value="SAND PROTEIN-RELATED"/>
    <property type="match status" value="1"/>
</dbReference>
<dbReference type="Pfam" id="PF19036">
    <property type="entry name" value="Fuz_longin_1"/>
    <property type="match status" value="1"/>
</dbReference>
<feature type="domain" description="FUZ/MON1/HPS1 first Longin" evidence="6">
    <location>
        <begin position="167"/>
        <end position="291"/>
    </location>
</feature>
<keyword evidence="4" id="KW-0813">Transport</keyword>
<evidence type="ECO:0000313" key="9">
    <source>
        <dbReference type="EMBL" id="VEU23453.1"/>
    </source>
</evidence>
<dbReference type="GO" id="GO:0032585">
    <property type="term" value="C:multivesicular body membrane"/>
    <property type="evidence" value="ECO:0007669"/>
    <property type="project" value="UniProtKB-SubCell"/>
</dbReference>
<organism evidence="9 10">
    <name type="scientific">Brettanomyces naardenensis</name>
    <name type="common">Yeast</name>
    <dbReference type="NCBI Taxonomy" id="13370"/>
    <lineage>
        <taxon>Eukaryota</taxon>
        <taxon>Fungi</taxon>
        <taxon>Dikarya</taxon>
        <taxon>Ascomycota</taxon>
        <taxon>Saccharomycotina</taxon>
        <taxon>Pichiomycetes</taxon>
        <taxon>Pichiales</taxon>
        <taxon>Pichiaceae</taxon>
        <taxon>Brettanomyces</taxon>
    </lineage>
</organism>
<dbReference type="GO" id="GO:0016192">
    <property type="term" value="P:vesicle-mediated transport"/>
    <property type="evidence" value="ECO:0007669"/>
    <property type="project" value="InterPro"/>
</dbReference>
<keyword evidence="4" id="KW-0072">Autophagy</keyword>
<dbReference type="GO" id="GO:0006914">
    <property type="term" value="P:autophagy"/>
    <property type="evidence" value="ECO:0007669"/>
    <property type="project" value="UniProtKB-UniRule"/>
</dbReference>
<comment type="function">
    <text evidence="4">Required for multiple vacuole delivery pathways including the cytoplasm to vacuole transport (Cvt), autophagy, pexophagy and endocytosis.</text>
</comment>
<evidence type="ECO:0000256" key="3">
    <source>
        <dbReference type="ARBA" id="ARBA00018132"/>
    </source>
</evidence>
<name>A0A448YRB6_BRENA</name>
<accession>A0A448YRB6</accession>
<proteinExistence type="inferred from homology"/>
<reference evidence="9 10" key="1">
    <citation type="submission" date="2018-12" db="EMBL/GenBank/DDBJ databases">
        <authorList>
            <person name="Tiukova I."/>
            <person name="Dainat J."/>
        </authorList>
    </citation>
    <scope>NUCLEOTIDE SEQUENCE [LARGE SCALE GENOMIC DNA]</scope>
</reference>
<feature type="compositionally biased region" description="Low complexity" evidence="5">
    <location>
        <begin position="86"/>
        <end position="98"/>
    </location>
</feature>
<evidence type="ECO:0000313" key="10">
    <source>
        <dbReference type="Proteomes" id="UP000290900"/>
    </source>
</evidence>
<dbReference type="FunCoup" id="A0A448YRB6">
    <property type="interactions" value="537"/>
</dbReference>
<dbReference type="GO" id="GO:0006623">
    <property type="term" value="P:protein targeting to vacuole"/>
    <property type="evidence" value="ECO:0007669"/>
    <property type="project" value="UniProtKB-UniRule"/>
</dbReference>
<keyword evidence="4" id="KW-0472">Membrane</keyword>
<sequence length="672" mass="75344">MSIVFHEDYIPGSNYDDHSPAHSVKRKPSRVTVISRNLVPEDLLAKASPTSSVNRESVLETESSLGEPDVVLCESPATNVRRGEPSSSFSESRSGSNSIQPDDALSRILSPIVNDTRPSYNMAAPSIFSEQLSIPEQESFHPLVNMGLQLESADRSADERLFFSRKKHFFILSSAGKPIYSMHGSDDIIAVYSGVIQTIISLFQYGSDGGTEKLRSVVAEGPNGQHIKFLFLNLSPILLMTCSTLGESDVQLGQQLDFLYNFLLAALSKPHIDKVFQRRENFDLRNILGKTDIACFDAICNDLANFNNPGLIIEGLECLKLRSSIRDKISGILLQHKTENLLYGLLVAPGGRLVDVLRPKGQALKTTDLQLLFSMIYKTNTFKSARRPDQNDDRLSLTQNEDFWVPICLPKFNPNGFLYAFIQFVDLKDERLMKLHDLNTGILDDPDDKVGEFGPYQGTELTVILISAFKDRFYEMRNACNRIVRDLQLCRSVYRELYKGIVGTQGSDGSTGFPSGRVSPTDIPAPLVKHFVFKSKRDGQYGQYVYSRLQGNREELRLEENPQMRGQLMMIYSYLHSKHTSSIGMSSGVIREPSDADNDSPVSRRSYLDMVKWKVGSDYLTGVLISTPACDLYLINNGGVVDRQMLLDSCKKIIIWCRENERSLFIRSGAVF</sequence>
<dbReference type="STRING" id="13370.A0A448YRB6"/>
<dbReference type="InterPro" id="IPR004353">
    <property type="entry name" value="Mon1"/>
</dbReference>
<dbReference type="Proteomes" id="UP000290900">
    <property type="component" value="Unassembled WGS sequence"/>
</dbReference>
<feature type="domain" description="FUZ/MON1/HPS1 second Longin" evidence="7">
    <location>
        <begin position="340"/>
        <end position="484"/>
    </location>
</feature>
<feature type="compositionally biased region" description="Polar residues" evidence="5">
    <location>
        <begin position="48"/>
        <end position="64"/>
    </location>
</feature>
<evidence type="ECO:0000256" key="5">
    <source>
        <dbReference type="SAM" id="MobiDB-lite"/>
    </source>
</evidence>
<dbReference type="PRINTS" id="PR01546">
    <property type="entry name" value="YEAST73DUF"/>
</dbReference>
<gene>
    <name evidence="9" type="ORF">BRENAR_LOCUS4183</name>
</gene>